<keyword evidence="2" id="KW-1185">Reference proteome</keyword>
<reference evidence="1 2" key="2">
    <citation type="submission" date="2023-12" db="EMBL/GenBank/DDBJ databases">
        <authorList>
            <consortium name="Cladostephus spongiosus"/>
            <person name="Lorente B."/>
            <person name="Cabral C."/>
            <person name="Frias J."/>
            <person name="Faria J."/>
            <person name="Toubarro D."/>
        </authorList>
    </citation>
    <scope>NUCLEOTIDE SEQUENCE [LARGE SCALE GENOMIC DNA]</scope>
    <source>
        <strain evidence="1 2">ZMCS4</strain>
    </source>
</reference>
<organism evidence="1 2">
    <name type="scientific">Agarivorans aestuarii</name>
    <dbReference type="NCBI Taxonomy" id="1563703"/>
    <lineage>
        <taxon>Bacteria</taxon>
        <taxon>Pseudomonadati</taxon>
        <taxon>Pseudomonadota</taxon>
        <taxon>Gammaproteobacteria</taxon>
        <taxon>Alteromonadales</taxon>
        <taxon>Alteromonadaceae</taxon>
        <taxon>Agarivorans</taxon>
    </lineage>
</organism>
<proteinExistence type="predicted"/>
<dbReference type="EMBL" id="JAYDYW010000004">
    <property type="protein sequence ID" value="MEE1672811.1"/>
    <property type="molecule type" value="Genomic_DNA"/>
</dbReference>
<evidence type="ECO:0000313" key="1">
    <source>
        <dbReference type="EMBL" id="MEE1672811.1"/>
    </source>
</evidence>
<accession>A0ABU7G0F3</accession>
<name>A0ABU7G0F3_9ALTE</name>
<reference evidence="2" key="1">
    <citation type="submission" date="2023-07" db="EMBL/GenBank/DDBJ databases">
        <title>Draft genome sequence of Agarivorans aestuarii strain ZMCS4, a CAZymes producing bacteria isolated from the marine brown algae Clodostephus spongiosus.</title>
        <authorList>
            <person name="Lorente B."/>
            <person name="Cabral C."/>
            <person name="Frias J."/>
            <person name="Faria J."/>
            <person name="Toubarro D."/>
        </authorList>
    </citation>
    <scope>NUCLEOTIDE SEQUENCE [LARGE SCALE GENOMIC DNA]</scope>
    <source>
        <strain evidence="2">ZMCS4</strain>
    </source>
</reference>
<comment type="caution">
    <text evidence="1">The sequence shown here is derived from an EMBL/GenBank/DDBJ whole genome shotgun (WGS) entry which is preliminary data.</text>
</comment>
<evidence type="ECO:0000313" key="2">
    <source>
        <dbReference type="Proteomes" id="UP001310248"/>
    </source>
</evidence>
<dbReference type="Gene3D" id="3.40.50.300">
    <property type="entry name" value="P-loop containing nucleotide triphosphate hydrolases"/>
    <property type="match status" value="1"/>
</dbReference>
<dbReference type="SUPFAM" id="SSF52540">
    <property type="entry name" value="P-loop containing nucleoside triphosphate hydrolases"/>
    <property type="match status" value="1"/>
</dbReference>
<dbReference type="Proteomes" id="UP001310248">
    <property type="component" value="Unassembled WGS sequence"/>
</dbReference>
<dbReference type="RefSeq" id="WP_329774230.1">
    <property type="nucleotide sequence ID" value="NZ_JAYDYW010000004.1"/>
</dbReference>
<dbReference type="InterPro" id="IPR027417">
    <property type="entry name" value="P-loop_NTPase"/>
</dbReference>
<sequence>MPKLIIHIGTHKTGTTTIQHQLYNSRDALLSNGILYPTYAEFLNKKDHYAHLDIAKAIMNESKVLSLKDVKTFFDNVYSYSVSHNIGTVIISAEPFYRGKLVTGDGEYWEGRLLFIEKLRSLIPFEDIELALVFRRQDNYLESLYNEHIKVTRYSKDIFSFYSDFSHRFDYKRQIEVWRKVFPIIKVETFENLISNKSLTEDFLKFLGVDFEGEIVSLNHSSNVSWPVELVELKRILNGSYLKNSELDNFRKIFSGKNLNKTMKFVNNGTRLSSEYRRFILETHEADNDHIARDFIANDRALFNMDISNNSVLSNGYNVESAVALLYRIHSGSKDNVK</sequence>
<evidence type="ECO:0008006" key="3">
    <source>
        <dbReference type="Google" id="ProtNLM"/>
    </source>
</evidence>
<gene>
    <name evidence="1" type="ORF">SNR37_002221</name>
</gene>
<protein>
    <recommendedName>
        <fullName evidence="3">Sulfotransferase domain-containing protein</fullName>
    </recommendedName>
</protein>